<protein>
    <submittedName>
        <fullName evidence="2">Uncharacterized protein</fullName>
    </submittedName>
</protein>
<keyword evidence="1" id="KW-1133">Transmembrane helix</keyword>
<keyword evidence="1" id="KW-0472">Membrane</keyword>
<dbReference type="EMBL" id="MDCO01000005">
    <property type="protein sequence ID" value="OEJ15533.1"/>
    <property type="molecule type" value="Genomic_DNA"/>
</dbReference>
<sequence length="99" mass="11547">MHFNNFETPYSKKNIIINIKKLFSTREWLDDNNNLVAELNNMYDDCPPVAIEPRVEEIDTADIEGDSLAFDTIQFHYYLLASLYSSSNFLFSLLFILKS</sequence>
<accession>A0A1E5NH97</accession>
<comment type="caution">
    <text evidence="2">The sequence shown here is derived from an EMBL/GenBank/DDBJ whole genome shotgun (WGS) entry which is preliminary data.</text>
</comment>
<dbReference type="AlphaFoldDB" id="A0A1E5NH97"/>
<evidence type="ECO:0000313" key="2">
    <source>
        <dbReference type="EMBL" id="OEJ15533.1"/>
    </source>
</evidence>
<name>A0A1E5NH97_9SPIR</name>
<feature type="transmembrane region" description="Helical" evidence="1">
    <location>
        <begin position="75"/>
        <end position="97"/>
    </location>
</feature>
<evidence type="ECO:0000313" key="3">
    <source>
        <dbReference type="Proteomes" id="UP000095247"/>
    </source>
</evidence>
<gene>
    <name evidence="2" type="ORF">BFL38_12365</name>
</gene>
<evidence type="ECO:0000256" key="1">
    <source>
        <dbReference type="SAM" id="Phobius"/>
    </source>
</evidence>
<proteinExistence type="predicted"/>
<reference evidence="2 3" key="1">
    <citation type="submission" date="2016-08" db="EMBL/GenBank/DDBJ databases">
        <title>Characterization and recognition of Brachyspira hampsonii sp. nov., a novel intestinal spirochete that is pathogenic to pigs.</title>
        <authorList>
            <person name="Mirajkar N."/>
            <person name="La T."/>
            <person name="Phillips N."/>
            <person name="Hampson D."/>
            <person name="Gebhart C."/>
        </authorList>
    </citation>
    <scope>NUCLEOTIDE SEQUENCE [LARGE SCALE GENOMIC DNA]</scope>
    <source>
        <strain evidence="2 3">P280/1</strain>
    </source>
</reference>
<organism evidence="2 3">
    <name type="scientific">Brachyspira hampsonii</name>
    <dbReference type="NCBI Taxonomy" id="1287055"/>
    <lineage>
        <taxon>Bacteria</taxon>
        <taxon>Pseudomonadati</taxon>
        <taxon>Spirochaetota</taxon>
        <taxon>Spirochaetia</taxon>
        <taxon>Brachyspirales</taxon>
        <taxon>Brachyspiraceae</taxon>
        <taxon>Brachyspira</taxon>
    </lineage>
</organism>
<dbReference type="Proteomes" id="UP000095247">
    <property type="component" value="Unassembled WGS sequence"/>
</dbReference>
<keyword evidence="1" id="KW-0812">Transmembrane</keyword>